<gene>
    <name evidence="2" type="ORF">EYF80_047068</name>
</gene>
<dbReference type="Proteomes" id="UP000314294">
    <property type="component" value="Unassembled WGS sequence"/>
</dbReference>
<organism evidence="2 3">
    <name type="scientific">Liparis tanakae</name>
    <name type="common">Tanaka's snailfish</name>
    <dbReference type="NCBI Taxonomy" id="230148"/>
    <lineage>
        <taxon>Eukaryota</taxon>
        <taxon>Metazoa</taxon>
        <taxon>Chordata</taxon>
        <taxon>Craniata</taxon>
        <taxon>Vertebrata</taxon>
        <taxon>Euteleostomi</taxon>
        <taxon>Actinopterygii</taxon>
        <taxon>Neopterygii</taxon>
        <taxon>Teleostei</taxon>
        <taxon>Neoteleostei</taxon>
        <taxon>Acanthomorphata</taxon>
        <taxon>Eupercaria</taxon>
        <taxon>Perciformes</taxon>
        <taxon>Cottioidei</taxon>
        <taxon>Cottales</taxon>
        <taxon>Liparidae</taxon>
        <taxon>Liparis</taxon>
    </lineage>
</organism>
<comment type="caution">
    <text evidence="2">The sequence shown here is derived from an EMBL/GenBank/DDBJ whole genome shotgun (WGS) entry which is preliminary data.</text>
</comment>
<feature type="region of interest" description="Disordered" evidence="1">
    <location>
        <begin position="1"/>
        <end position="66"/>
    </location>
</feature>
<reference evidence="2 3" key="1">
    <citation type="submission" date="2019-03" db="EMBL/GenBank/DDBJ databases">
        <title>First draft genome of Liparis tanakae, snailfish: a comprehensive survey of snailfish specific genes.</title>
        <authorList>
            <person name="Kim W."/>
            <person name="Song I."/>
            <person name="Jeong J.-H."/>
            <person name="Kim D."/>
            <person name="Kim S."/>
            <person name="Ryu S."/>
            <person name="Song J.Y."/>
            <person name="Lee S.K."/>
        </authorList>
    </citation>
    <scope>NUCLEOTIDE SEQUENCE [LARGE SCALE GENOMIC DNA]</scope>
    <source>
        <tissue evidence="2">Muscle</tissue>
    </source>
</reference>
<evidence type="ECO:0000313" key="3">
    <source>
        <dbReference type="Proteomes" id="UP000314294"/>
    </source>
</evidence>
<evidence type="ECO:0000313" key="2">
    <source>
        <dbReference type="EMBL" id="TNN42742.1"/>
    </source>
</evidence>
<protein>
    <submittedName>
        <fullName evidence="2">Uncharacterized protein</fullName>
    </submittedName>
</protein>
<accession>A0A4Z2FQW9</accession>
<feature type="compositionally biased region" description="Basic and acidic residues" evidence="1">
    <location>
        <begin position="1"/>
        <end position="30"/>
    </location>
</feature>
<dbReference type="AlphaFoldDB" id="A0A4Z2FQW9"/>
<dbReference type="EMBL" id="SRLO01001016">
    <property type="protein sequence ID" value="TNN42742.1"/>
    <property type="molecule type" value="Genomic_DNA"/>
</dbReference>
<evidence type="ECO:0000256" key="1">
    <source>
        <dbReference type="SAM" id="MobiDB-lite"/>
    </source>
</evidence>
<keyword evidence="3" id="KW-1185">Reference proteome</keyword>
<feature type="compositionally biased region" description="Basic residues" evidence="1">
    <location>
        <begin position="31"/>
        <end position="45"/>
    </location>
</feature>
<sequence length="142" mass="16078">MKTRKLPSDRMKTRKLPSDRMKRRKLPSDRMKRRKLPPASSRRRVGMSSPSGPRDSFPECTSPLKWSRSCSGAARLMKTLIELQLREERSSLRALEQGTAPRGLPAFTQDGPMRRRVDPLGSKTPEAKKMLVSLGFGDEAEI</sequence>
<proteinExistence type="predicted"/>
<feature type="region of interest" description="Disordered" evidence="1">
    <location>
        <begin position="93"/>
        <end position="126"/>
    </location>
</feature>
<name>A0A4Z2FQW9_9TELE</name>